<protein>
    <submittedName>
        <fullName evidence="1">Uncharacterized protein</fullName>
    </submittedName>
</protein>
<dbReference type="Proteomes" id="UP001305414">
    <property type="component" value="Unassembled WGS sequence"/>
</dbReference>
<evidence type="ECO:0000313" key="1">
    <source>
        <dbReference type="EMBL" id="KAK5634652.1"/>
    </source>
</evidence>
<evidence type="ECO:0000313" key="2">
    <source>
        <dbReference type="Proteomes" id="UP001305414"/>
    </source>
</evidence>
<reference evidence="1 2" key="1">
    <citation type="submission" date="2023-10" db="EMBL/GenBank/DDBJ databases">
        <title>Draft genome sequence of Xylaria bambusicola isolate GMP-LS, the root and basal stem rot pathogen of sugarcane in Indonesia.</title>
        <authorList>
            <person name="Selvaraj P."/>
            <person name="Muralishankar V."/>
            <person name="Muruganantham S."/>
            <person name="Sp S."/>
            <person name="Haryani S."/>
            <person name="Lau K.J.X."/>
            <person name="Naqvi N.I."/>
        </authorList>
    </citation>
    <scope>NUCLEOTIDE SEQUENCE [LARGE SCALE GENOMIC DNA]</scope>
    <source>
        <strain evidence="1">GMP-LS</strain>
    </source>
</reference>
<proteinExistence type="predicted"/>
<dbReference type="AlphaFoldDB" id="A0AAN7Z8G7"/>
<keyword evidence="2" id="KW-1185">Reference proteome</keyword>
<accession>A0AAN7Z8G7</accession>
<organism evidence="1 2">
    <name type="scientific">Xylaria bambusicola</name>
    <dbReference type="NCBI Taxonomy" id="326684"/>
    <lineage>
        <taxon>Eukaryota</taxon>
        <taxon>Fungi</taxon>
        <taxon>Dikarya</taxon>
        <taxon>Ascomycota</taxon>
        <taxon>Pezizomycotina</taxon>
        <taxon>Sordariomycetes</taxon>
        <taxon>Xylariomycetidae</taxon>
        <taxon>Xylariales</taxon>
        <taxon>Xylariaceae</taxon>
        <taxon>Xylaria</taxon>
    </lineage>
</organism>
<gene>
    <name evidence="1" type="ORF">RRF57_010365</name>
</gene>
<name>A0AAN7Z8G7_9PEZI</name>
<comment type="caution">
    <text evidence="1">The sequence shown here is derived from an EMBL/GenBank/DDBJ whole genome shotgun (WGS) entry which is preliminary data.</text>
</comment>
<sequence>MPESDPWIILRTKTLTQPIPTVIPFRSAKKPLSSVASPEEWYQSRPVVTRFAAEEDESSWKGRC</sequence>
<dbReference type="EMBL" id="JAWHQM010000043">
    <property type="protein sequence ID" value="KAK5634652.1"/>
    <property type="molecule type" value="Genomic_DNA"/>
</dbReference>